<feature type="binding site" evidence="10">
    <location>
        <begin position="117"/>
        <end position="123"/>
    </location>
    <ligand>
        <name>ATP</name>
        <dbReference type="ChEBI" id="CHEBI:30616"/>
    </ligand>
</feature>
<dbReference type="eggNOG" id="COG0770">
    <property type="taxonomic scope" value="Bacteria"/>
</dbReference>
<keyword evidence="1 10" id="KW-0963">Cytoplasm</keyword>
<protein>
    <recommendedName>
        <fullName evidence="10 11">UDP-N-acetylmuramoyl-tripeptide--D-alanyl-D-alanine ligase</fullName>
        <ecNumber evidence="10 11">6.3.2.10</ecNumber>
    </recommendedName>
    <alternativeName>
        <fullName evidence="10">D-alanyl-D-alanine-adding enzyme</fullName>
    </alternativeName>
</protein>
<evidence type="ECO:0000259" key="12">
    <source>
        <dbReference type="Pfam" id="PF01225"/>
    </source>
</evidence>
<dbReference type="GO" id="GO:0009252">
    <property type="term" value="P:peptidoglycan biosynthetic process"/>
    <property type="evidence" value="ECO:0007669"/>
    <property type="project" value="UniProtKB-UniRule"/>
</dbReference>
<dbReference type="SUPFAM" id="SSF63418">
    <property type="entry name" value="MurE/MurF N-terminal domain"/>
    <property type="match status" value="1"/>
</dbReference>
<sequence length="477" mass="49360">MRLAMVDVAAATGGRLVAGSQGVTVEGGTVDSRRVRPGNLFFALPGQRVDGHRFVAQALAAGARGAVIARPLAEVLPDGAPPGTAVVEVADTRQALADLARWVRRRRTGLRVVGITGSLGKTTTKEMAAAVLARRFAVLKSAGNYNTDVGLPLTLLDLEERHQVAVLEMAMRGLGEIARLAAIAEPDVGVVTVVAESHLEFLGSLERVAQAKGELVEALPEDGVAILNAGDPRVRAMAARTRARVLTFGHDGEGADVRAVNVEHRGAAGSRFRLEVPGGDAATVELAVPGPAAVTCALAAAAVGVALGLDAATIAAGLAEARPAALRNEIRQAGPWTLYIDCYNASPTSTRAALHALRQVAGSRRAVAILGDMFELGDWAVEGHRETGREAARTADVLLAVGRWAPQMVEGWIQAGGAGAAAAAYPDKAALLGELDRWLRPGDAILIKASRGMAMEEVVEALTARVAAAGSSRPDPA</sequence>
<dbReference type="InterPro" id="IPR013221">
    <property type="entry name" value="Mur_ligase_cen"/>
</dbReference>
<keyword evidence="2 10" id="KW-0436">Ligase</keyword>
<dbReference type="InterPro" id="IPR000713">
    <property type="entry name" value="Mur_ligase_N"/>
</dbReference>
<evidence type="ECO:0000313" key="15">
    <source>
        <dbReference type="EMBL" id="ADU50980.1"/>
    </source>
</evidence>
<evidence type="ECO:0000256" key="2">
    <source>
        <dbReference type="ARBA" id="ARBA00022598"/>
    </source>
</evidence>
<keyword evidence="5 10" id="KW-0067">ATP-binding</keyword>
<keyword evidence="3 10" id="KW-0132">Cell division</keyword>
<dbReference type="InterPro" id="IPR005863">
    <property type="entry name" value="UDP-N-AcMur_synth"/>
</dbReference>
<evidence type="ECO:0000256" key="7">
    <source>
        <dbReference type="ARBA" id="ARBA00022984"/>
    </source>
</evidence>
<dbReference type="GO" id="GO:0005524">
    <property type="term" value="F:ATP binding"/>
    <property type="evidence" value="ECO:0007669"/>
    <property type="project" value="UniProtKB-UniRule"/>
</dbReference>
<dbReference type="STRING" id="644966.Tmar_0866"/>
<dbReference type="InterPro" id="IPR035911">
    <property type="entry name" value="MurE/MurF_N"/>
</dbReference>
<evidence type="ECO:0000256" key="10">
    <source>
        <dbReference type="HAMAP-Rule" id="MF_02019"/>
    </source>
</evidence>
<evidence type="ECO:0000256" key="4">
    <source>
        <dbReference type="ARBA" id="ARBA00022741"/>
    </source>
</evidence>
<evidence type="ECO:0000256" key="1">
    <source>
        <dbReference type="ARBA" id="ARBA00022490"/>
    </source>
</evidence>
<evidence type="ECO:0000256" key="3">
    <source>
        <dbReference type="ARBA" id="ARBA00022618"/>
    </source>
</evidence>
<evidence type="ECO:0000256" key="5">
    <source>
        <dbReference type="ARBA" id="ARBA00022840"/>
    </source>
</evidence>
<dbReference type="UniPathway" id="UPA00219"/>
<dbReference type="PANTHER" id="PTHR43024:SF1">
    <property type="entry name" value="UDP-N-ACETYLMURAMOYL-TRIPEPTIDE--D-ALANYL-D-ALANINE LIGASE"/>
    <property type="match status" value="1"/>
</dbReference>
<name>E6SIY5_THEM7</name>
<dbReference type="NCBIfam" id="TIGR01143">
    <property type="entry name" value="murF"/>
    <property type="match status" value="1"/>
</dbReference>
<dbReference type="GO" id="GO:0047480">
    <property type="term" value="F:UDP-N-acetylmuramoyl-tripeptide-D-alanyl-D-alanine ligase activity"/>
    <property type="evidence" value="ECO:0007669"/>
    <property type="project" value="UniProtKB-UniRule"/>
</dbReference>
<accession>E6SIY5</accession>
<feature type="domain" description="Mur ligase central" evidence="14">
    <location>
        <begin position="115"/>
        <end position="303"/>
    </location>
</feature>
<dbReference type="GO" id="GO:0051301">
    <property type="term" value="P:cell division"/>
    <property type="evidence" value="ECO:0007669"/>
    <property type="project" value="UniProtKB-KW"/>
</dbReference>
<dbReference type="InterPro" id="IPR051046">
    <property type="entry name" value="MurCDEF_CellWall_CoF430Synth"/>
</dbReference>
<dbReference type="InterPro" id="IPR004101">
    <property type="entry name" value="Mur_ligase_C"/>
</dbReference>
<dbReference type="SUPFAM" id="SSF53623">
    <property type="entry name" value="MurD-like peptide ligases, catalytic domain"/>
    <property type="match status" value="1"/>
</dbReference>
<dbReference type="GO" id="GO:0008360">
    <property type="term" value="P:regulation of cell shape"/>
    <property type="evidence" value="ECO:0007669"/>
    <property type="project" value="UniProtKB-KW"/>
</dbReference>
<comment type="similarity">
    <text evidence="10">Belongs to the MurCDEF family. MurF subfamily.</text>
</comment>
<dbReference type="Pfam" id="PF02875">
    <property type="entry name" value="Mur_ligase_C"/>
    <property type="match status" value="1"/>
</dbReference>
<reference evidence="15 16" key="1">
    <citation type="journal article" date="2010" name="Stand. Genomic Sci.">
        <title>Complete genome sequence of Thermaerobacter marianensis type strain (7p75a).</title>
        <authorList>
            <person name="Han C."/>
            <person name="Gu W."/>
            <person name="Zhang X."/>
            <person name="Lapidus A."/>
            <person name="Nolan M."/>
            <person name="Copeland A."/>
            <person name="Lucas S."/>
            <person name="Del Rio T.G."/>
            <person name="Tice H."/>
            <person name="Cheng J.F."/>
            <person name="Tapia R."/>
            <person name="Goodwin L."/>
            <person name="Pitluck S."/>
            <person name="Pagani I."/>
            <person name="Ivanova N."/>
            <person name="Mavromatis K."/>
            <person name="Mikhailova N."/>
            <person name="Pati A."/>
            <person name="Chen A."/>
            <person name="Palaniappan K."/>
            <person name="Land M."/>
            <person name="Hauser L."/>
            <person name="Chang Y.J."/>
            <person name="Jeffries C.D."/>
            <person name="Schneider S."/>
            <person name="Rohde M."/>
            <person name="Goker M."/>
            <person name="Pukall R."/>
            <person name="Woyke T."/>
            <person name="Bristow J."/>
            <person name="Eisen J.A."/>
            <person name="Markowitz V."/>
            <person name="Hugenholtz P."/>
            <person name="Kyrpides N.C."/>
            <person name="Klenk H.P."/>
            <person name="Detter J.C."/>
        </authorList>
    </citation>
    <scope>NUCLEOTIDE SEQUENCE [LARGE SCALE GENOMIC DNA]</scope>
    <source>
        <strain evidence="16">ATCC 700841 / DSM 12885 / JCM 10246 / 7p75a</strain>
    </source>
</reference>
<organism evidence="15 16">
    <name type="scientific">Thermaerobacter marianensis (strain ATCC 700841 / DSM 12885 / JCM 10246 / 7p75a)</name>
    <dbReference type="NCBI Taxonomy" id="644966"/>
    <lineage>
        <taxon>Bacteria</taxon>
        <taxon>Bacillati</taxon>
        <taxon>Bacillota</taxon>
        <taxon>Clostridia</taxon>
        <taxon>Eubacteriales</taxon>
        <taxon>Clostridiales Family XVII. Incertae Sedis</taxon>
        <taxon>Thermaerobacter</taxon>
    </lineage>
</organism>
<proteinExistence type="inferred from homology"/>
<dbReference type="HAMAP" id="MF_02019">
    <property type="entry name" value="MurF"/>
    <property type="match status" value="1"/>
</dbReference>
<evidence type="ECO:0000256" key="8">
    <source>
        <dbReference type="ARBA" id="ARBA00023306"/>
    </source>
</evidence>
<comment type="catalytic activity">
    <reaction evidence="10 11">
        <text>D-alanyl-D-alanine + UDP-N-acetyl-alpha-D-muramoyl-L-alanyl-gamma-D-glutamyl-meso-2,6-diaminopimelate + ATP = UDP-N-acetyl-alpha-D-muramoyl-L-alanyl-gamma-D-glutamyl-meso-2,6-diaminopimeloyl-D-alanyl-D-alanine + ADP + phosphate + H(+)</text>
        <dbReference type="Rhea" id="RHEA:28374"/>
        <dbReference type="ChEBI" id="CHEBI:15378"/>
        <dbReference type="ChEBI" id="CHEBI:30616"/>
        <dbReference type="ChEBI" id="CHEBI:43474"/>
        <dbReference type="ChEBI" id="CHEBI:57822"/>
        <dbReference type="ChEBI" id="CHEBI:61386"/>
        <dbReference type="ChEBI" id="CHEBI:83905"/>
        <dbReference type="ChEBI" id="CHEBI:456216"/>
        <dbReference type="EC" id="6.3.2.10"/>
    </reaction>
</comment>
<keyword evidence="7 10" id="KW-0573">Peptidoglycan synthesis</keyword>
<keyword evidence="6 10" id="KW-0133">Cell shape</keyword>
<comment type="pathway">
    <text evidence="10 11">Cell wall biogenesis; peptidoglycan biosynthesis.</text>
</comment>
<dbReference type="OrthoDB" id="9801978at2"/>
<dbReference type="InterPro" id="IPR036565">
    <property type="entry name" value="Mur-like_cat_sf"/>
</dbReference>
<keyword evidence="16" id="KW-1185">Reference proteome</keyword>
<keyword evidence="8 10" id="KW-0131">Cell cycle</keyword>
<feature type="domain" description="Mur ligase N-terminal catalytic" evidence="12">
    <location>
        <begin position="29"/>
        <end position="101"/>
    </location>
</feature>
<dbReference type="GO" id="GO:0008766">
    <property type="term" value="F:UDP-N-acetylmuramoylalanyl-D-glutamyl-2,6-diaminopimelate-D-alanyl-D-alanine ligase activity"/>
    <property type="evidence" value="ECO:0007669"/>
    <property type="project" value="RHEA"/>
</dbReference>
<evidence type="ECO:0000256" key="11">
    <source>
        <dbReference type="RuleBase" id="RU004136"/>
    </source>
</evidence>
<evidence type="ECO:0000256" key="6">
    <source>
        <dbReference type="ARBA" id="ARBA00022960"/>
    </source>
</evidence>
<dbReference type="PANTHER" id="PTHR43024">
    <property type="entry name" value="UDP-N-ACETYLMURAMOYL-TRIPEPTIDE--D-ALANYL-D-ALANINE LIGASE"/>
    <property type="match status" value="1"/>
</dbReference>
<dbReference type="InterPro" id="IPR036615">
    <property type="entry name" value="Mur_ligase_C_dom_sf"/>
</dbReference>
<evidence type="ECO:0000259" key="13">
    <source>
        <dbReference type="Pfam" id="PF02875"/>
    </source>
</evidence>
<dbReference type="EC" id="6.3.2.10" evidence="10 11"/>
<dbReference type="Gene3D" id="3.40.1390.10">
    <property type="entry name" value="MurE/MurF, N-terminal domain"/>
    <property type="match status" value="1"/>
</dbReference>
<dbReference type="Proteomes" id="UP000008915">
    <property type="component" value="Chromosome"/>
</dbReference>
<evidence type="ECO:0000259" key="14">
    <source>
        <dbReference type="Pfam" id="PF08245"/>
    </source>
</evidence>
<comment type="function">
    <text evidence="10 11">Involved in cell wall formation. Catalyzes the final step in the synthesis of UDP-N-acetylmuramoyl-pentapeptide, the precursor of murein.</text>
</comment>
<dbReference type="GO" id="GO:0005737">
    <property type="term" value="C:cytoplasm"/>
    <property type="evidence" value="ECO:0007669"/>
    <property type="project" value="UniProtKB-SubCell"/>
</dbReference>
<dbReference type="AlphaFoldDB" id="E6SIY5"/>
<dbReference type="Pfam" id="PF01225">
    <property type="entry name" value="Mur_ligase"/>
    <property type="match status" value="1"/>
</dbReference>
<dbReference type="GO" id="GO:0071555">
    <property type="term" value="P:cell wall organization"/>
    <property type="evidence" value="ECO:0007669"/>
    <property type="project" value="UniProtKB-KW"/>
</dbReference>
<dbReference type="EMBL" id="CP002344">
    <property type="protein sequence ID" value="ADU50980.1"/>
    <property type="molecule type" value="Genomic_DNA"/>
</dbReference>
<evidence type="ECO:0000313" key="16">
    <source>
        <dbReference type="Proteomes" id="UP000008915"/>
    </source>
</evidence>
<dbReference type="Pfam" id="PF08245">
    <property type="entry name" value="Mur_ligase_M"/>
    <property type="match status" value="1"/>
</dbReference>
<keyword evidence="4 10" id="KW-0547">Nucleotide-binding</keyword>
<dbReference type="SUPFAM" id="SSF53244">
    <property type="entry name" value="MurD-like peptide ligases, peptide-binding domain"/>
    <property type="match status" value="1"/>
</dbReference>
<comment type="subcellular location">
    <subcellularLocation>
        <location evidence="10 11">Cytoplasm</location>
    </subcellularLocation>
</comment>
<evidence type="ECO:0000256" key="9">
    <source>
        <dbReference type="ARBA" id="ARBA00023316"/>
    </source>
</evidence>
<dbReference type="Gene3D" id="3.90.190.20">
    <property type="entry name" value="Mur ligase, C-terminal domain"/>
    <property type="match status" value="1"/>
</dbReference>
<dbReference type="KEGG" id="tmr:Tmar_0866"/>
<gene>
    <name evidence="10" type="primary">murF</name>
    <name evidence="15" type="ordered locus">Tmar_0866</name>
</gene>
<dbReference type="HOGENOM" id="CLU_031507_0_0_9"/>
<reference evidence="16" key="2">
    <citation type="journal article" date="2010" name="Stand. Genomic Sci.">
        <title>Complete genome sequence of Thermaerobacter marianensis type strain (7p75aT).</title>
        <authorList>
            <person name="Han C."/>
            <person name="Gu W."/>
            <person name="Zhang X."/>
            <person name="Lapidus A."/>
            <person name="Nolan M."/>
            <person name="Copeland A."/>
            <person name="Lucas S."/>
            <person name="Glavina Del Rio T."/>
            <person name="Tice H."/>
            <person name="Cheng J."/>
            <person name="Tapia R."/>
            <person name="Goodwin L."/>
            <person name="Pitluck S."/>
            <person name="Pagani I."/>
            <person name="Ivanova N."/>
            <person name="Mavromatis K."/>
            <person name="Mikhailova N."/>
            <person name="Pati A."/>
            <person name="Chen A."/>
            <person name="Palaniappan K."/>
            <person name="Land M."/>
            <person name="Hauser L."/>
            <person name="Chang Y."/>
            <person name="Jeffries C."/>
            <person name="Schneider S."/>
            <person name="Rohde M."/>
            <person name="Goker M."/>
            <person name="Pukall R."/>
            <person name="Woyke T."/>
            <person name="Bristow J."/>
            <person name="Eisen J."/>
            <person name="Markowitz V."/>
            <person name="Hugenholtz P."/>
            <person name="Kyrpides N."/>
            <person name="Klenk H."/>
            <person name="Detter J."/>
        </authorList>
    </citation>
    <scope>NUCLEOTIDE SEQUENCE [LARGE SCALE GENOMIC DNA]</scope>
    <source>
        <strain evidence="16">ATCC 700841 / DSM 12885 / JCM 10246 / 7p75a</strain>
    </source>
</reference>
<keyword evidence="9 10" id="KW-0961">Cell wall biogenesis/degradation</keyword>
<dbReference type="Gene3D" id="3.40.1190.10">
    <property type="entry name" value="Mur-like, catalytic domain"/>
    <property type="match status" value="1"/>
</dbReference>
<feature type="domain" description="Mur ligase C-terminal" evidence="13">
    <location>
        <begin position="328"/>
        <end position="451"/>
    </location>
</feature>